<dbReference type="AlphaFoldDB" id="A0A9J5YNX2"/>
<organism evidence="2 3">
    <name type="scientific">Solanum commersonii</name>
    <name type="common">Commerson's wild potato</name>
    <name type="synonym">Commerson's nightshade</name>
    <dbReference type="NCBI Taxonomy" id="4109"/>
    <lineage>
        <taxon>Eukaryota</taxon>
        <taxon>Viridiplantae</taxon>
        <taxon>Streptophyta</taxon>
        <taxon>Embryophyta</taxon>
        <taxon>Tracheophyta</taxon>
        <taxon>Spermatophyta</taxon>
        <taxon>Magnoliopsida</taxon>
        <taxon>eudicotyledons</taxon>
        <taxon>Gunneridae</taxon>
        <taxon>Pentapetalae</taxon>
        <taxon>asterids</taxon>
        <taxon>lamiids</taxon>
        <taxon>Solanales</taxon>
        <taxon>Solanaceae</taxon>
        <taxon>Solanoideae</taxon>
        <taxon>Solaneae</taxon>
        <taxon>Solanum</taxon>
    </lineage>
</organism>
<protein>
    <submittedName>
        <fullName evidence="2">Uncharacterized protein</fullName>
    </submittedName>
</protein>
<feature type="transmembrane region" description="Helical" evidence="1">
    <location>
        <begin position="58"/>
        <end position="80"/>
    </location>
</feature>
<feature type="transmembrane region" description="Helical" evidence="1">
    <location>
        <begin position="277"/>
        <end position="298"/>
    </location>
</feature>
<evidence type="ECO:0000313" key="3">
    <source>
        <dbReference type="Proteomes" id="UP000824120"/>
    </source>
</evidence>
<keyword evidence="1" id="KW-1133">Transmembrane helix</keyword>
<comment type="caution">
    <text evidence="2">The sequence shown here is derived from an EMBL/GenBank/DDBJ whole genome shotgun (WGS) entry which is preliminary data.</text>
</comment>
<evidence type="ECO:0000313" key="2">
    <source>
        <dbReference type="EMBL" id="KAG5600812.1"/>
    </source>
</evidence>
<name>A0A9J5YNX2_SOLCO</name>
<gene>
    <name evidence="2" type="ORF">H5410_032182</name>
</gene>
<evidence type="ECO:0000256" key="1">
    <source>
        <dbReference type="SAM" id="Phobius"/>
    </source>
</evidence>
<dbReference type="EMBL" id="JACXVP010000006">
    <property type="protein sequence ID" value="KAG5600812.1"/>
    <property type="molecule type" value="Genomic_DNA"/>
</dbReference>
<feature type="transmembrane region" description="Helical" evidence="1">
    <location>
        <begin position="172"/>
        <end position="192"/>
    </location>
</feature>
<keyword evidence="1" id="KW-0812">Transmembrane</keyword>
<dbReference type="Proteomes" id="UP000824120">
    <property type="component" value="Chromosome 6"/>
</dbReference>
<feature type="transmembrane region" description="Helical" evidence="1">
    <location>
        <begin position="103"/>
        <end position="130"/>
    </location>
</feature>
<keyword evidence="1" id="KW-0472">Membrane</keyword>
<accession>A0A9J5YNX2</accession>
<keyword evidence="3" id="KW-1185">Reference proteome</keyword>
<reference evidence="2 3" key="1">
    <citation type="submission" date="2020-09" db="EMBL/GenBank/DDBJ databases">
        <title>De no assembly of potato wild relative species, Solanum commersonii.</title>
        <authorList>
            <person name="Cho K."/>
        </authorList>
    </citation>
    <scope>NUCLEOTIDE SEQUENCE [LARGE SCALE GENOMIC DNA]</scope>
    <source>
        <strain evidence="2">LZ3.2</strain>
        <tissue evidence="2">Leaf</tissue>
    </source>
</reference>
<proteinExistence type="predicted"/>
<sequence length="364" mass="40546">MSGAAFFIWFQVLILGRVVCGGIVWVVMLLELDFDEINASICTGYKFLEFSFPWRKSVLHVSLLLSLLVVRASNLPVLSLKKGGGEVFKGYCFSCALKAVGEFLLWLLGGCPLFSTSVVCGWFCSAFMLLELDLDEINGSICIRYKFWEFSFPWRHSVLHVTSLPSSLVIHVHSHGILSALFLCATLVTLPVKSANPKPGKRRRASINGEEASNLPVLSLKKGGGEVFKGYCFSCALKAVGEILLLAFGRVSVILNKMVESLDFVLPLLISIKNARILYTFRAVAVAFTYCQVLSFPSSCFIDRVRVPSCFLHLVPDFQVLNLGSLVCGWYCLGCYFVRIGRKYLHWVQVLGIFLSMEKISFAR</sequence>
<feature type="transmembrane region" description="Helical" evidence="1">
    <location>
        <begin position="318"/>
        <end position="338"/>
    </location>
</feature>